<dbReference type="InterPro" id="IPR013201">
    <property type="entry name" value="Prot_inhib_I29"/>
</dbReference>
<dbReference type="PANTHER" id="PTHR12411">
    <property type="entry name" value="CYSTEINE PROTEASE FAMILY C1-RELATED"/>
    <property type="match status" value="1"/>
</dbReference>
<dbReference type="FunFam" id="3.90.70.10:FF:000207">
    <property type="entry name" value="Putative cysteine proteinase"/>
    <property type="match status" value="1"/>
</dbReference>
<dbReference type="InterPro" id="IPR025661">
    <property type="entry name" value="Pept_asp_AS"/>
</dbReference>
<dbReference type="CDD" id="cd02248">
    <property type="entry name" value="Peptidase_C1A"/>
    <property type="match status" value="1"/>
</dbReference>
<proteinExistence type="predicted"/>
<dbReference type="EMBL" id="JAAALK010000082">
    <property type="protein sequence ID" value="KAG8084231.1"/>
    <property type="molecule type" value="Genomic_DNA"/>
</dbReference>
<keyword evidence="6" id="KW-1185">Reference proteome</keyword>
<dbReference type="OrthoDB" id="661329at2759"/>
<keyword evidence="1" id="KW-1015">Disulfide bond</keyword>
<dbReference type="Pfam" id="PF00112">
    <property type="entry name" value="Peptidase_C1"/>
    <property type="match status" value="1"/>
</dbReference>
<evidence type="ECO:0000313" key="5">
    <source>
        <dbReference type="EMBL" id="KAG8084231.1"/>
    </source>
</evidence>
<accession>A0A8J5W7B7</accession>
<evidence type="ECO:0000259" key="4">
    <source>
        <dbReference type="SMART" id="SM00848"/>
    </source>
</evidence>
<evidence type="ECO:0000256" key="1">
    <source>
        <dbReference type="ARBA" id="ARBA00023157"/>
    </source>
</evidence>
<evidence type="ECO:0000256" key="2">
    <source>
        <dbReference type="SAM" id="SignalP"/>
    </source>
</evidence>
<comment type="caution">
    <text evidence="5">The sequence shown here is derived from an EMBL/GenBank/DDBJ whole genome shotgun (WGS) entry which is preliminary data.</text>
</comment>
<dbReference type="InterPro" id="IPR039417">
    <property type="entry name" value="Peptidase_C1A_papain-like"/>
</dbReference>
<sequence length="363" mass="39710">MAETKQALLLGIVLCMAIAMAQGIPFTEKDLATEATTWKLYEKWRGVHTVTADLAEKKTKFEVFKKNAKYVLDFNSKKGKPYKLGLNRFADMTLEEFKKKYTGAVKPAVDAVKKAKIVKSKVAAGDVPASYDWRDYGAVTPVKDQGQCGSCWDFAGTAAVESINAIVTGNLLTLSEQQVLDCSGAGNCEEGGTTPGVFEYAMDTGITLACNYPAYEAMDDQCRLDTSTMNPLVKIDGYAAVAGNNEKALKQQVYLQPVTVYIEASYDFMLYTEGVFTGDDCGTWLDHAVVVVGYGVTQGGVRYWIVKNSWGESWGENGYIRMIRDVDAREGICGIAMYPFYPIKNSPCAAIAATKRVAAKDEL</sequence>
<reference evidence="5" key="2">
    <citation type="submission" date="2021-02" db="EMBL/GenBank/DDBJ databases">
        <authorList>
            <person name="Kimball J.A."/>
            <person name="Haas M.W."/>
            <person name="Macchietto M."/>
            <person name="Kono T."/>
            <person name="Duquette J."/>
            <person name="Shao M."/>
        </authorList>
    </citation>
    <scope>NUCLEOTIDE SEQUENCE</scope>
    <source>
        <tissue evidence="5">Fresh leaf tissue</tissue>
    </source>
</reference>
<keyword evidence="2" id="KW-0732">Signal</keyword>
<feature type="chain" id="PRO_5035217952" evidence="2">
    <location>
        <begin position="24"/>
        <end position="363"/>
    </location>
</feature>
<evidence type="ECO:0000259" key="3">
    <source>
        <dbReference type="SMART" id="SM00645"/>
    </source>
</evidence>
<organism evidence="5 6">
    <name type="scientific">Zizania palustris</name>
    <name type="common">Northern wild rice</name>
    <dbReference type="NCBI Taxonomy" id="103762"/>
    <lineage>
        <taxon>Eukaryota</taxon>
        <taxon>Viridiplantae</taxon>
        <taxon>Streptophyta</taxon>
        <taxon>Embryophyta</taxon>
        <taxon>Tracheophyta</taxon>
        <taxon>Spermatophyta</taxon>
        <taxon>Magnoliopsida</taxon>
        <taxon>Liliopsida</taxon>
        <taxon>Poales</taxon>
        <taxon>Poaceae</taxon>
        <taxon>BOP clade</taxon>
        <taxon>Oryzoideae</taxon>
        <taxon>Oryzeae</taxon>
        <taxon>Zizaniinae</taxon>
        <taxon>Zizania</taxon>
    </lineage>
</organism>
<dbReference type="InterPro" id="IPR013128">
    <property type="entry name" value="Peptidase_C1A"/>
</dbReference>
<dbReference type="SMART" id="SM00848">
    <property type="entry name" value="Inhibitor_I29"/>
    <property type="match status" value="1"/>
</dbReference>
<name>A0A8J5W7B7_ZIZPA</name>
<dbReference type="SMART" id="SM00645">
    <property type="entry name" value="Pept_C1"/>
    <property type="match status" value="1"/>
</dbReference>
<feature type="signal peptide" evidence="2">
    <location>
        <begin position="1"/>
        <end position="23"/>
    </location>
</feature>
<feature type="domain" description="Cathepsin propeptide inhibitor" evidence="4">
    <location>
        <begin position="41"/>
        <end position="97"/>
    </location>
</feature>
<dbReference type="GO" id="GO:0008234">
    <property type="term" value="F:cysteine-type peptidase activity"/>
    <property type="evidence" value="ECO:0007669"/>
    <property type="project" value="InterPro"/>
</dbReference>
<dbReference type="GO" id="GO:0006508">
    <property type="term" value="P:proteolysis"/>
    <property type="evidence" value="ECO:0007669"/>
    <property type="project" value="InterPro"/>
</dbReference>
<dbReference type="InterPro" id="IPR025660">
    <property type="entry name" value="Pept_his_AS"/>
</dbReference>
<protein>
    <submittedName>
        <fullName evidence="5">Uncharacterized protein</fullName>
    </submittedName>
</protein>
<dbReference type="AlphaFoldDB" id="A0A8J5W7B7"/>
<dbReference type="Pfam" id="PF08246">
    <property type="entry name" value="Inhibitor_I29"/>
    <property type="match status" value="1"/>
</dbReference>
<dbReference type="InterPro" id="IPR000668">
    <property type="entry name" value="Peptidase_C1A_C"/>
</dbReference>
<dbReference type="Proteomes" id="UP000729402">
    <property type="component" value="Unassembled WGS sequence"/>
</dbReference>
<dbReference type="PROSITE" id="PS00640">
    <property type="entry name" value="THIOL_PROTEASE_ASN"/>
    <property type="match status" value="1"/>
</dbReference>
<dbReference type="PROSITE" id="PS00639">
    <property type="entry name" value="THIOL_PROTEASE_HIS"/>
    <property type="match status" value="1"/>
</dbReference>
<gene>
    <name evidence="5" type="ORF">GUJ93_ZPchr0010g8546</name>
</gene>
<feature type="domain" description="Peptidase C1A papain C-terminal" evidence="3">
    <location>
        <begin position="127"/>
        <end position="343"/>
    </location>
</feature>
<reference evidence="5" key="1">
    <citation type="journal article" date="2021" name="bioRxiv">
        <title>Whole Genome Assembly and Annotation of Northern Wild Rice, Zizania palustris L., Supports a Whole Genome Duplication in the Zizania Genus.</title>
        <authorList>
            <person name="Haas M."/>
            <person name="Kono T."/>
            <person name="Macchietto M."/>
            <person name="Millas R."/>
            <person name="McGilp L."/>
            <person name="Shao M."/>
            <person name="Duquette J."/>
            <person name="Hirsch C.N."/>
            <person name="Kimball J."/>
        </authorList>
    </citation>
    <scope>NUCLEOTIDE SEQUENCE</scope>
    <source>
        <tissue evidence="5">Fresh leaf tissue</tissue>
    </source>
</reference>
<evidence type="ECO:0000313" key="6">
    <source>
        <dbReference type="Proteomes" id="UP000729402"/>
    </source>
</evidence>